<dbReference type="AlphaFoldDB" id="A0A5J4J497"/>
<reference evidence="1 2" key="1">
    <citation type="submission" date="2019-08" db="EMBL/GenBank/DDBJ databases">
        <title>Draft genome sequence of Ulvibacter marinus type strain NBRC 109484.</title>
        <authorList>
            <person name="Kawano K."/>
            <person name="Ushijima N."/>
            <person name="Kihara M."/>
            <person name="Itoh H."/>
        </authorList>
    </citation>
    <scope>NUCLEOTIDE SEQUENCE [LARGE SCALE GENOMIC DNA]</scope>
    <source>
        <strain evidence="1 2">NBRC 109484</strain>
    </source>
</reference>
<protein>
    <submittedName>
        <fullName evidence="1">Uncharacterized protein</fullName>
    </submittedName>
</protein>
<dbReference type="OrthoDB" id="955633at2"/>
<keyword evidence="2" id="KW-1185">Reference proteome</keyword>
<comment type="caution">
    <text evidence="1">The sequence shown here is derived from an EMBL/GenBank/DDBJ whole genome shotgun (WGS) entry which is preliminary data.</text>
</comment>
<sequence length="163" mass="17712">MNLAKVVLLSIVFVGLLSCGNDDDLDVVKEEFLTAVLNGESFEDTGNKNNAALYANVQQGANGMMFSLRGVNEIFGESDIVLRCSVSNYTGVGNYTLENSDLRFSVIGNGYNANTYINAESTGFLNISRDDGEFYEGTFEFVAYAVSGNQATLTDGVFKIKFQ</sequence>
<proteinExistence type="predicted"/>
<accession>A0A5J4J497</accession>
<gene>
    <name evidence="1" type="ORF">ULMA_27490</name>
</gene>
<dbReference type="Proteomes" id="UP000326509">
    <property type="component" value="Unassembled WGS sequence"/>
</dbReference>
<dbReference type="PROSITE" id="PS51257">
    <property type="entry name" value="PROKAR_LIPOPROTEIN"/>
    <property type="match status" value="1"/>
</dbReference>
<organism evidence="1 2">
    <name type="scientific">Patiriisocius marinus</name>
    <dbReference type="NCBI Taxonomy" id="1397112"/>
    <lineage>
        <taxon>Bacteria</taxon>
        <taxon>Pseudomonadati</taxon>
        <taxon>Bacteroidota</taxon>
        <taxon>Flavobacteriia</taxon>
        <taxon>Flavobacteriales</taxon>
        <taxon>Flavobacteriaceae</taxon>
        <taxon>Patiriisocius</taxon>
    </lineage>
</organism>
<evidence type="ECO:0000313" key="2">
    <source>
        <dbReference type="Proteomes" id="UP000326509"/>
    </source>
</evidence>
<dbReference type="RefSeq" id="WP_151675073.1">
    <property type="nucleotide sequence ID" value="NZ_BKCG01000009.1"/>
</dbReference>
<evidence type="ECO:0000313" key="1">
    <source>
        <dbReference type="EMBL" id="GER60641.1"/>
    </source>
</evidence>
<name>A0A5J4J497_9FLAO</name>
<dbReference type="EMBL" id="BKCG01000009">
    <property type="protein sequence ID" value="GER60641.1"/>
    <property type="molecule type" value="Genomic_DNA"/>
</dbReference>